<gene>
    <name evidence="1" type="ORF">BYL167_LOCUS63365</name>
</gene>
<proteinExistence type="predicted"/>
<evidence type="ECO:0000313" key="2">
    <source>
        <dbReference type="Proteomes" id="UP000681967"/>
    </source>
</evidence>
<organism evidence="1 2">
    <name type="scientific">Rotaria magnacalcarata</name>
    <dbReference type="NCBI Taxonomy" id="392030"/>
    <lineage>
        <taxon>Eukaryota</taxon>
        <taxon>Metazoa</taxon>
        <taxon>Spiralia</taxon>
        <taxon>Gnathifera</taxon>
        <taxon>Rotifera</taxon>
        <taxon>Eurotatoria</taxon>
        <taxon>Bdelloidea</taxon>
        <taxon>Philodinida</taxon>
        <taxon>Philodinidae</taxon>
        <taxon>Rotaria</taxon>
    </lineage>
</organism>
<protein>
    <submittedName>
        <fullName evidence="1">Uncharacterized protein</fullName>
    </submittedName>
</protein>
<reference evidence="1" key="1">
    <citation type="submission" date="2021-02" db="EMBL/GenBank/DDBJ databases">
        <authorList>
            <person name="Nowell W R."/>
        </authorList>
    </citation>
    <scope>NUCLEOTIDE SEQUENCE</scope>
</reference>
<accession>A0A8S3EYQ0</accession>
<dbReference type="Proteomes" id="UP000681967">
    <property type="component" value="Unassembled WGS sequence"/>
</dbReference>
<comment type="caution">
    <text evidence="1">The sequence shown here is derived from an EMBL/GenBank/DDBJ whole genome shotgun (WGS) entry which is preliminary data.</text>
</comment>
<name>A0A8S3EYQ0_9BILA</name>
<feature type="non-terminal residue" evidence="1">
    <location>
        <position position="1"/>
    </location>
</feature>
<evidence type="ECO:0000313" key="1">
    <source>
        <dbReference type="EMBL" id="CAF5092793.1"/>
    </source>
</evidence>
<sequence length="236" mass="27130">NDLERDLSCLSACRKLKDDLKALETIQIEILKLLLTPSDVIQHPPSSKFLFITKFRSFLKENLADSPLHNYQPGIIRNFFHRLLNVLEFYWNQYHEIKSFDEGQESSLSFDAAYVPSQKFIDNNLDYFNLQRLGGVQSHLEKEYSADIKRARSVGTSSFLSRAFSDQSSRHDADLVNGRDRYRDHLGLSLKSSNATGSESLTELLDGLILLYHVGVHKHYIKVNHNNNNNITKTNK</sequence>
<dbReference type="EMBL" id="CAJOBH010236461">
    <property type="protein sequence ID" value="CAF5092793.1"/>
    <property type="molecule type" value="Genomic_DNA"/>
</dbReference>
<dbReference type="AlphaFoldDB" id="A0A8S3EYQ0"/>